<evidence type="ECO:0000313" key="2">
    <source>
        <dbReference type="Proteomes" id="UP000078540"/>
    </source>
</evidence>
<name>A0A195AZ12_9HYME</name>
<sequence length="371" mass="42692">KRRCLVSIRRQEVRATLVIGHAVVVFALRPWLDVEDNLVGESSFISRVIASFWVKRVYTLRRRQRDAVVPWSSERDVIVARNERETLNELRLTAASRKSPFNNARNYAAIYFSKSASFHDEIINDSYLFSVSPMCFYSPQLFFHAWSVNETILVPDLIRQKVNESRRERYRKESHPWVLEKQTLKNCNRSEEIRSAPYDERRKIAQGTAEVQILATTFPQDEREALAFSRGVIILSTSPSSTALGSLDQLKEYLTTVGTCKCGLECPLRPEQVFNFDPKYSSARPSWIKRGRESGGEVCRLSSEIGMVLGHFALHLEVHRIRSRQSASQVATYGEHGDTRLLWIDYLSNVQSMNLADKVFAEKKKRIQDRG</sequence>
<organism evidence="1 2">
    <name type="scientific">Atta colombica</name>
    <dbReference type="NCBI Taxonomy" id="520822"/>
    <lineage>
        <taxon>Eukaryota</taxon>
        <taxon>Metazoa</taxon>
        <taxon>Ecdysozoa</taxon>
        <taxon>Arthropoda</taxon>
        <taxon>Hexapoda</taxon>
        <taxon>Insecta</taxon>
        <taxon>Pterygota</taxon>
        <taxon>Neoptera</taxon>
        <taxon>Endopterygota</taxon>
        <taxon>Hymenoptera</taxon>
        <taxon>Apocrita</taxon>
        <taxon>Aculeata</taxon>
        <taxon>Formicoidea</taxon>
        <taxon>Formicidae</taxon>
        <taxon>Myrmicinae</taxon>
        <taxon>Atta</taxon>
    </lineage>
</organism>
<reference evidence="1 2" key="1">
    <citation type="submission" date="2015-09" db="EMBL/GenBank/DDBJ databases">
        <title>Atta colombica WGS genome.</title>
        <authorList>
            <person name="Nygaard S."/>
            <person name="Hu H."/>
            <person name="Boomsma J."/>
            <person name="Zhang G."/>
        </authorList>
    </citation>
    <scope>NUCLEOTIDE SEQUENCE [LARGE SCALE GENOMIC DNA]</scope>
    <source>
        <strain evidence="1">Treedump-2</strain>
        <tissue evidence="1">Whole body</tissue>
    </source>
</reference>
<dbReference type="GO" id="GO:0003682">
    <property type="term" value="F:chromatin binding"/>
    <property type="evidence" value="ECO:0007669"/>
    <property type="project" value="TreeGrafter"/>
</dbReference>
<protein>
    <submittedName>
        <fullName evidence="1">Methyl-CpG-binding domain protein 5</fullName>
    </submittedName>
</protein>
<evidence type="ECO:0000313" key="1">
    <source>
        <dbReference type="EMBL" id="KYM77275.1"/>
    </source>
</evidence>
<dbReference type="GO" id="GO:0010369">
    <property type="term" value="C:chromocenter"/>
    <property type="evidence" value="ECO:0007669"/>
    <property type="project" value="TreeGrafter"/>
</dbReference>
<dbReference type="AlphaFoldDB" id="A0A195AZ12"/>
<dbReference type="STRING" id="520822.A0A195AZ12"/>
<dbReference type="Proteomes" id="UP000078540">
    <property type="component" value="Unassembled WGS sequence"/>
</dbReference>
<dbReference type="PANTHER" id="PTHR16112:SF16">
    <property type="entry name" value="SIX-BANDED, ISOFORM H"/>
    <property type="match status" value="1"/>
</dbReference>
<dbReference type="EMBL" id="KQ976701">
    <property type="protein sequence ID" value="KYM77275.1"/>
    <property type="molecule type" value="Genomic_DNA"/>
</dbReference>
<dbReference type="PANTHER" id="PTHR16112">
    <property type="entry name" value="METHYL-CPG BINDING PROTEIN, DROSOPHILA"/>
    <property type="match status" value="1"/>
</dbReference>
<dbReference type="GO" id="GO:0005634">
    <property type="term" value="C:nucleus"/>
    <property type="evidence" value="ECO:0007669"/>
    <property type="project" value="TreeGrafter"/>
</dbReference>
<gene>
    <name evidence="1" type="ORF">ALC53_12256</name>
</gene>
<keyword evidence="2" id="KW-1185">Reference proteome</keyword>
<accession>A0A195AZ12</accession>
<proteinExistence type="predicted"/>
<feature type="non-terminal residue" evidence="1">
    <location>
        <position position="1"/>
    </location>
</feature>